<dbReference type="Pfam" id="PF00505">
    <property type="entry name" value="HMG_box"/>
    <property type="match status" value="2"/>
</dbReference>
<reference evidence="8 9" key="1">
    <citation type="journal article" date="2011" name="Science">
        <title>The ecoresponsive genome of Daphnia pulex.</title>
        <authorList>
            <person name="Colbourne J.K."/>
            <person name="Pfrender M.E."/>
            <person name="Gilbert D."/>
            <person name="Thomas W.K."/>
            <person name="Tucker A."/>
            <person name="Oakley T.H."/>
            <person name="Tokishita S."/>
            <person name="Aerts A."/>
            <person name="Arnold G.J."/>
            <person name="Basu M.K."/>
            <person name="Bauer D.J."/>
            <person name="Caceres C.E."/>
            <person name="Carmel L."/>
            <person name="Casola C."/>
            <person name="Choi J.H."/>
            <person name="Detter J.C."/>
            <person name="Dong Q."/>
            <person name="Dusheyko S."/>
            <person name="Eads B.D."/>
            <person name="Frohlich T."/>
            <person name="Geiler-Samerotte K.A."/>
            <person name="Gerlach D."/>
            <person name="Hatcher P."/>
            <person name="Jogdeo S."/>
            <person name="Krijgsveld J."/>
            <person name="Kriventseva E.V."/>
            <person name="Kultz D."/>
            <person name="Laforsch C."/>
            <person name="Lindquist E."/>
            <person name="Lopez J."/>
            <person name="Manak J.R."/>
            <person name="Muller J."/>
            <person name="Pangilinan J."/>
            <person name="Patwardhan R.P."/>
            <person name="Pitluck S."/>
            <person name="Pritham E.J."/>
            <person name="Rechtsteiner A."/>
            <person name="Rho M."/>
            <person name="Rogozin I.B."/>
            <person name="Sakarya O."/>
            <person name="Salamov A."/>
            <person name="Schaack S."/>
            <person name="Shapiro H."/>
            <person name="Shiga Y."/>
            <person name="Skalitzky C."/>
            <person name="Smith Z."/>
            <person name="Souvorov A."/>
            <person name="Sung W."/>
            <person name="Tang Z."/>
            <person name="Tsuchiya D."/>
            <person name="Tu H."/>
            <person name="Vos H."/>
            <person name="Wang M."/>
            <person name="Wolf Y.I."/>
            <person name="Yamagata H."/>
            <person name="Yamada T."/>
            <person name="Ye Y."/>
            <person name="Shaw J.R."/>
            <person name="Andrews J."/>
            <person name="Crease T.J."/>
            <person name="Tang H."/>
            <person name="Lucas S.M."/>
            <person name="Robertson H.M."/>
            <person name="Bork P."/>
            <person name="Koonin E.V."/>
            <person name="Zdobnov E.M."/>
            <person name="Grigoriev I.V."/>
            <person name="Lynch M."/>
            <person name="Boore J.L."/>
        </authorList>
    </citation>
    <scope>NUCLEOTIDE SEQUENCE [LARGE SCALE GENOMIC DNA]</scope>
</reference>
<dbReference type="Proteomes" id="UP000000305">
    <property type="component" value="Unassembled WGS sequence"/>
</dbReference>
<evidence type="ECO:0000256" key="3">
    <source>
        <dbReference type="ARBA" id="ARBA00023125"/>
    </source>
</evidence>
<protein>
    <recommendedName>
        <fullName evidence="7">HMG box domain-containing protein</fullName>
    </recommendedName>
</protein>
<evidence type="ECO:0000256" key="6">
    <source>
        <dbReference type="SAM" id="MobiDB-lite"/>
    </source>
</evidence>
<accession>E9GAS7</accession>
<dbReference type="SMART" id="SM00398">
    <property type="entry name" value="HMG"/>
    <property type="match status" value="2"/>
</dbReference>
<dbReference type="STRING" id="6669.E9GAS7"/>
<evidence type="ECO:0000256" key="1">
    <source>
        <dbReference type="ARBA" id="ARBA00004123"/>
    </source>
</evidence>
<keyword evidence="4 5" id="KW-0539">Nucleus</keyword>
<evidence type="ECO:0000259" key="7">
    <source>
        <dbReference type="PROSITE" id="PS50118"/>
    </source>
</evidence>
<dbReference type="PANTHER" id="PTHR48112">
    <property type="entry name" value="HIGH MOBILITY GROUP PROTEIN DSP1"/>
    <property type="match status" value="1"/>
</dbReference>
<evidence type="ECO:0000313" key="8">
    <source>
        <dbReference type="EMBL" id="EFX83491.1"/>
    </source>
</evidence>
<dbReference type="OrthoDB" id="5550281at2759"/>
<dbReference type="GO" id="GO:0005634">
    <property type="term" value="C:nucleus"/>
    <property type="evidence" value="ECO:0007669"/>
    <property type="project" value="UniProtKB-SubCell"/>
</dbReference>
<comment type="subcellular location">
    <subcellularLocation>
        <location evidence="1">Nucleus</location>
    </subcellularLocation>
</comment>
<evidence type="ECO:0000256" key="5">
    <source>
        <dbReference type="PROSITE-ProRule" id="PRU00267"/>
    </source>
</evidence>
<dbReference type="Gene3D" id="1.10.30.10">
    <property type="entry name" value="High mobility group box domain"/>
    <property type="match status" value="2"/>
</dbReference>
<keyword evidence="3 5" id="KW-0238">DNA-binding</keyword>
<feature type="DNA-binding region" description="HMG box" evidence="5">
    <location>
        <begin position="44"/>
        <end position="112"/>
    </location>
</feature>
<dbReference type="eggNOG" id="KOG0381">
    <property type="taxonomic scope" value="Eukaryota"/>
</dbReference>
<dbReference type="InParanoid" id="E9GAS7"/>
<organism evidence="8 9">
    <name type="scientific">Daphnia pulex</name>
    <name type="common">Water flea</name>
    <dbReference type="NCBI Taxonomy" id="6669"/>
    <lineage>
        <taxon>Eukaryota</taxon>
        <taxon>Metazoa</taxon>
        <taxon>Ecdysozoa</taxon>
        <taxon>Arthropoda</taxon>
        <taxon>Crustacea</taxon>
        <taxon>Branchiopoda</taxon>
        <taxon>Diplostraca</taxon>
        <taxon>Cladocera</taxon>
        <taxon>Anomopoda</taxon>
        <taxon>Daphniidae</taxon>
        <taxon>Daphnia</taxon>
    </lineage>
</organism>
<dbReference type="PhylomeDB" id="E9GAS7"/>
<sequence>MFAIRMLRSLTNLGPKVSDQLWSMNYATVKRLSLEEKLGLPERPKKPSSPYLQFCGQKFTEFSKMHPGSTFTDIAHKLAEAWKLVDIETKTKMMNEFHEKIKTHPEALQQYYSTLTDAQRVQLEAAKKTRMESLKKIRSKFELRKSGKPTRPTGMFGVFVKDVYSKKTDHSTTYFGTGHLKEISKVWNNLTPEEKAPYKFKYEKDEKEYRKKLAEWEEEMIRQGKANLVRSESQPIPVLDESKNSKKIPPIKKQMKGK</sequence>
<evidence type="ECO:0000256" key="4">
    <source>
        <dbReference type="ARBA" id="ARBA00023242"/>
    </source>
</evidence>
<feature type="compositionally biased region" description="Basic residues" evidence="6">
    <location>
        <begin position="245"/>
        <end position="258"/>
    </location>
</feature>
<dbReference type="AlphaFoldDB" id="E9GAS7"/>
<dbReference type="OMA" id="KLTAMEP"/>
<dbReference type="GO" id="GO:0003677">
    <property type="term" value="F:DNA binding"/>
    <property type="evidence" value="ECO:0007669"/>
    <property type="project" value="UniProtKB-UniRule"/>
</dbReference>
<dbReference type="InterPro" id="IPR036910">
    <property type="entry name" value="HMG_box_dom_sf"/>
</dbReference>
<dbReference type="InterPro" id="IPR050342">
    <property type="entry name" value="HMGB"/>
</dbReference>
<evidence type="ECO:0000256" key="2">
    <source>
        <dbReference type="ARBA" id="ARBA00008774"/>
    </source>
</evidence>
<name>E9GAS7_DAPPU</name>
<evidence type="ECO:0000313" key="9">
    <source>
        <dbReference type="Proteomes" id="UP000000305"/>
    </source>
</evidence>
<proteinExistence type="inferred from homology"/>
<keyword evidence="9" id="KW-1185">Reference proteome</keyword>
<feature type="domain" description="HMG box" evidence="7">
    <location>
        <begin position="44"/>
        <end position="112"/>
    </location>
</feature>
<dbReference type="SUPFAM" id="SSF47095">
    <property type="entry name" value="HMG-box"/>
    <property type="match status" value="2"/>
</dbReference>
<dbReference type="FunCoup" id="E9GAS7">
    <property type="interactions" value="2342"/>
</dbReference>
<feature type="domain" description="HMG box" evidence="7">
    <location>
        <begin position="149"/>
        <end position="217"/>
    </location>
</feature>
<dbReference type="KEGG" id="dpx:DAPPUDRAFT_315773"/>
<comment type="similarity">
    <text evidence="2">Belongs to the HMGB family.</text>
</comment>
<dbReference type="HOGENOM" id="CLU_083132_2_0_1"/>
<dbReference type="PANTHER" id="PTHR48112:SF32">
    <property type="entry name" value="HIGH MOBILITY GROUP PROTEIN B3"/>
    <property type="match status" value="1"/>
</dbReference>
<dbReference type="InterPro" id="IPR009071">
    <property type="entry name" value="HMG_box_dom"/>
</dbReference>
<dbReference type="PROSITE" id="PS50118">
    <property type="entry name" value="HMG_BOX_2"/>
    <property type="match status" value="2"/>
</dbReference>
<dbReference type="EMBL" id="GL732537">
    <property type="protein sequence ID" value="EFX83491.1"/>
    <property type="molecule type" value="Genomic_DNA"/>
</dbReference>
<gene>
    <name evidence="8" type="ORF">DAPPUDRAFT_315773</name>
</gene>
<feature type="DNA-binding region" description="HMG box" evidence="5">
    <location>
        <begin position="149"/>
        <end position="217"/>
    </location>
</feature>
<feature type="region of interest" description="Disordered" evidence="6">
    <location>
        <begin position="232"/>
        <end position="258"/>
    </location>
</feature>